<comment type="subcellular location">
    <subcellularLocation>
        <location evidence="1">Cell envelope</location>
    </subcellularLocation>
</comment>
<dbReference type="SUPFAM" id="SSF111369">
    <property type="entry name" value="HlyD-like secretion proteins"/>
    <property type="match status" value="1"/>
</dbReference>
<accession>A0A926KKB3</accession>
<evidence type="ECO:0000256" key="3">
    <source>
        <dbReference type="SAM" id="Coils"/>
    </source>
</evidence>
<evidence type="ECO:0000313" key="5">
    <source>
        <dbReference type="EMBL" id="MBD0378663.1"/>
    </source>
</evidence>
<evidence type="ECO:0000256" key="2">
    <source>
        <dbReference type="ARBA" id="ARBA00023054"/>
    </source>
</evidence>
<evidence type="ECO:0000313" key="6">
    <source>
        <dbReference type="Proteomes" id="UP000650466"/>
    </source>
</evidence>
<feature type="domain" description="CzcB-like barrel-sandwich hybrid" evidence="4">
    <location>
        <begin position="84"/>
        <end position="201"/>
    </location>
</feature>
<evidence type="ECO:0000259" key="4">
    <source>
        <dbReference type="Pfam" id="PF25973"/>
    </source>
</evidence>
<feature type="coiled-coil region" evidence="3">
    <location>
        <begin position="144"/>
        <end position="171"/>
    </location>
</feature>
<protein>
    <submittedName>
        <fullName evidence="5">HlyD family efflux transporter periplasmic adaptor subunit</fullName>
    </submittedName>
</protein>
<dbReference type="Gene3D" id="2.40.420.20">
    <property type="match status" value="1"/>
</dbReference>
<dbReference type="Proteomes" id="UP000650466">
    <property type="component" value="Unassembled WGS sequence"/>
</dbReference>
<dbReference type="SUPFAM" id="SSF51230">
    <property type="entry name" value="Single hybrid motif"/>
    <property type="match status" value="1"/>
</dbReference>
<dbReference type="RefSeq" id="WP_188173176.1">
    <property type="nucleotide sequence ID" value="NZ_JACVVD010000001.1"/>
</dbReference>
<dbReference type="PANTHER" id="PTHR32347:SF14">
    <property type="entry name" value="EFFLUX SYSTEM COMPONENT YKNX-RELATED"/>
    <property type="match status" value="1"/>
</dbReference>
<dbReference type="Gene3D" id="2.40.50.100">
    <property type="match status" value="1"/>
</dbReference>
<dbReference type="InterPro" id="IPR058647">
    <property type="entry name" value="BSH_CzcB-like"/>
</dbReference>
<organism evidence="5 6">
    <name type="scientific">Paenibacillus sedimenti</name>
    <dbReference type="NCBI Taxonomy" id="2770274"/>
    <lineage>
        <taxon>Bacteria</taxon>
        <taxon>Bacillati</taxon>
        <taxon>Bacillota</taxon>
        <taxon>Bacilli</taxon>
        <taxon>Bacillales</taxon>
        <taxon>Paenibacillaceae</taxon>
        <taxon>Paenibacillus</taxon>
    </lineage>
</organism>
<dbReference type="PROSITE" id="PS51257">
    <property type="entry name" value="PROKAR_LIPOPROTEIN"/>
    <property type="match status" value="1"/>
</dbReference>
<dbReference type="EMBL" id="JACVVD010000001">
    <property type="protein sequence ID" value="MBD0378663.1"/>
    <property type="molecule type" value="Genomic_DNA"/>
</dbReference>
<dbReference type="InterPro" id="IPR011053">
    <property type="entry name" value="Single_hybrid_motif"/>
</dbReference>
<dbReference type="PANTHER" id="PTHR32347">
    <property type="entry name" value="EFFLUX SYSTEM COMPONENT YKNX-RELATED"/>
    <property type="match status" value="1"/>
</dbReference>
<dbReference type="GO" id="GO:0030313">
    <property type="term" value="C:cell envelope"/>
    <property type="evidence" value="ECO:0007669"/>
    <property type="project" value="UniProtKB-SubCell"/>
</dbReference>
<comment type="caution">
    <text evidence="5">The sequence shown here is derived from an EMBL/GenBank/DDBJ whole genome shotgun (WGS) entry which is preliminary data.</text>
</comment>
<gene>
    <name evidence="5" type="ORF">ICC18_00820</name>
</gene>
<dbReference type="Pfam" id="PF25973">
    <property type="entry name" value="BSH_CzcB"/>
    <property type="match status" value="1"/>
</dbReference>
<evidence type="ECO:0000256" key="1">
    <source>
        <dbReference type="ARBA" id="ARBA00004196"/>
    </source>
</evidence>
<name>A0A926KKB3_9BACL</name>
<keyword evidence="2 3" id="KW-0175">Coiled coil</keyword>
<dbReference type="AlphaFoldDB" id="A0A926KKB3"/>
<dbReference type="InterPro" id="IPR050465">
    <property type="entry name" value="UPF0194_transport"/>
</dbReference>
<keyword evidence="6" id="KW-1185">Reference proteome</keyword>
<reference evidence="5" key="1">
    <citation type="submission" date="2020-09" db="EMBL/GenBank/DDBJ databases">
        <title>Draft Genome Sequence of Paenibacillus sp. WST5.</title>
        <authorList>
            <person name="Bao Z."/>
        </authorList>
    </citation>
    <scope>NUCLEOTIDE SEQUENCE</scope>
    <source>
        <strain evidence="5">WST5</strain>
    </source>
</reference>
<proteinExistence type="predicted"/>
<sequence length="347" mass="37997">MAKLSRRLKRIVRPVLGLICIAGILTGCSLLPVEEGELKPPLVEPAKETLSLYAVKRATITQQITGVATFASDKMDYLFYSESGGRLKKVNVKLGDQVKAGDVLATTETSDLDMKIKLQQISIEKLKISLQQAMADKEADDPDIRLKLLDMESAQLQLKSLQNQLQNTRLTSTIDGIVTFIDSIQPGDQVAAYKQLITLSDPRQMKLVYTASSQNDVGGVEVGMDVTIKIKDKTYAGKVVQTPLSAPPNSNKAIQDKNAKAIYIQVSGLPKDVTIGSQADITIVTQKRDQVMVIPRGGLRNYMGRDYVQVLDGESRKEIDVEKGIVAATEVEIRKGLSEGQQIILNN</sequence>